<gene>
    <name evidence="4" type="ORF">HNQ55_000878</name>
</gene>
<comment type="caution">
    <text evidence="4">The sequence shown here is derived from an EMBL/GenBank/DDBJ whole genome shotgun (WGS) entry which is preliminary data.</text>
</comment>
<dbReference type="Pfam" id="PF00350">
    <property type="entry name" value="Dynamin_N"/>
    <property type="match status" value="1"/>
</dbReference>
<dbReference type="PANTHER" id="PTHR42714:SF2">
    <property type="entry name" value="TRNA MODIFICATION GTPASE GTPBP3, MITOCHONDRIAL"/>
    <property type="match status" value="1"/>
</dbReference>
<sequence>MEQFKQFNIEKQAVIEKLGELESILKELSSLGMDVDDGFEKIKSALNSINDDVLKIALLGAFSDGKTSVIASWLGHIMDDMNIDINESSDRIAVYKPEGLPEKCEIIDTPGLFGDKEKEVNGNQVMYSDLTKQYISEAHIVLYVVDATNPLKESHNGIVKWVLRDLNKLSSTIFVINKMDEVTDLTEQVMFDQQAEIKKSTLGEKLVRAANLSVDELSNTRMVCMASNPGGRGLEFWFSKPEHYESRSRINHLKSMTTDVLSSNLPQALIAKTGMDVVSDLISNKVKDASQELDTLDAYFKQNKQETERIAQDIISGKKQVKRLSSELYEELNVIENKLLSKLRALSLEDIKPFLEDEIGYNGDDIGYKLNLKIKTTIDRYFEQSAQITNQIGSDIRRHLDTSETFINSLSKSSLNAASGVAKSISKIPVDSIKTAIFTARDILGNLGVVIKFKPWEASKLAANLSKWSGPIGAAISVISDLMSAYQEREQEQKLQDIKNDIGDMLKGTFKELYELMSDDEKTFDFFAPQLKEFEKILAEMELGSNDLEENRKQLAIIITKLNTVYSNVNNKVEAGLEPELTL</sequence>
<evidence type="ECO:0000313" key="5">
    <source>
        <dbReference type="Proteomes" id="UP000537141"/>
    </source>
</evidence>
<dbReference type="Pfam" id="PF18709">
    <property type="entry name" value="DLP_helical"/>
    <property type="match status" value="1"/>
</dbReference>
<feature type="domain" description="Dynamin N-terminal" evidence="2">
    <location>
        <begin position="88"/>
        <end position="179"/>
    </location>
</feature>
<accession>A0A7X0NFM4</accession>
<evidence type="ECO:0000313" key="4">
    <source>
        <dbReference type="EMBL" id="MBB6542391.1"/>
    </source>
</evidence>
<dbReference type="Gene3D" id="3.40.50.300">
    <property type="entry name" value="P-loop containing nucleotide triphosphate hydrolases"/>
    <property type="match status" value="1"/>
</dbReference>
<dbReference type="AlphaFoldDB" id="A0A7X0NFM4"/>
<evidence type="ECO:0000259" key="3">
    <source>
        <dbReference type="Pfam" id="PF18709"/>
    </source>
</evidence>
<dbReference type="InterPro" id="IPR027417">
    <property type="entry name" value="P-loop_NTPase"/>
</dbReference>
<organism evidence="4 5">
    <name type="scientific">Thalassotalea piscium</name>
    <dbReference type="NCBI Taxonomy" id="1230533"/>
    <lineage>
        <taxon>Bacteria</taxon>
        <taxon>Pseudomonadati</taxon>
        <taxon>Pseudomonadota</taxon>
        <taxon>Gammaproteobacteria</taxon>
        <taxon>Alteromonadales</taxon>
        <taxon>Colwelliaceae</taxon>
        <taxon>Thalassotalea</taxon>
    </lineage>
</organism>
<evidence type="ECO:0000256" key="1">
    <source>
        <dbReference type="ARBA" id="ARBA00022801"/>
    </source>
</evidence>
<dbReference type="InterPro" id="IPR040576">
    <property type="entry name" value="DLP_helical"/>
</dbReference>
<keyword evidence="5" id="KW-1185">Reference proteome</keyword>
<feature type="domain" description="Dynamin-like helical" evidence="3">
    <location>
        <begin position="213"/>
        <end position="553"/>
    </location>
</feature>
<dbReference type="RefSeq" id="WP_184422984.1">
    <property type="nucleotide sequence ID" value="NZ_AP027362.1"/>
</dbReference>
<dbReference type="InterPro" id="IPR049678">
    <property type="entry name" value="LeoA-like"/>
</dbReference>
<protein>
    <submittedName>
        <fullName evidence="4">GTPase SAR1 family protein</fullName>
    </submittedName>
</protein>
<dbReference type="InterPro" id="IPR045063">
    <property type="entry name" value="Dynamin_N"/>
</dbReference>
<dbReference type="PANTHER" id="PTHR42714">
    <property type="entry name" value="TRNA MODIFICATION GTPASE GTPBP3"/>
    <property type="match status" value="1"/>
</dbReference>
<dbReference type="NCBIfam" id="NF041922">
    <property type="entry name" value="DLP_LeoA_gen"/>
    <property type="match status" value="1"/>
</dbReference>
<dbReference type="EMBL" id="JACHHU010000004">
    <property type="protein sequence ID" value="MBB6542391.1"/>
    <property type="molecule type" value="Genomic_DNA"/>
</dbReference>
<dbReference type="GO" id="GO:0005829">
    <property type="term" value="C:cytosol"/>
    <property type="evidence" value="ECO:0007669"/>
    <property type="project" value="TreeGrafter"/>
</dbReference>
<dbReference type="GO" id="GO:0016787">
    <property type="term" value="F:hydrolase activity"/>
    <property type="evidence" value="ECO:0007669"/>
    <property type="project" value="UniProtKB-KW"/>
</dbReference>
<evidence type="ECO:0000259" key="2">
    <source>
        <dbReference type="Pfam" id="PF00350"/>
    </source>
</evidence>
<dbReference type="Proteomes" id="UP000537141">
    <property type="component" value="Unassembled WGS sequence"/>
</dbReference>
<keyword evidence="1" id="KW-0378">Hydrolase</keyword>
<dbReference type="GO" id="GO:0002098">
    <property type="term" value="P:tRNA wobble uridine modification"/>
    <property type="evidence" value="ECO:0007669"/>
    <property type="project" value="TreeGrafter"/>
</dbReference>
<dbReference type="GO" id="GO:0030488">
    <property type="term" value="P:tRNA methylation"/>
    <property type="evidence" value="ECO:0007669"/>
    <property type="project" value="TreeGrafter"/>
</dbReference>
<reference evidence="4 5" key="1">
    <citation type="submission" date="2020-08" db="EMBL/GenBank/DDBJ databases">
        <title>Genomic Encyclopedia of Type Strains, Phase IV (KMG-IV): sequencing the most valuable type-strain genomes for metagenomic binning, comparative biology and taxonomic classification.</title>
        <authorList>
            <person name="Goeker M."/>
        </authorList>
    </citation>
    <scope>NUCLEOTIDE SEQUENCE [LARGE SCALE GENOMIC DNA]</scope>
    <source>
        <strain evidence="4 5">DSM 26287</strain>
    </source>
</reference>
<dbReference type="SUPFAM" id="SSF52540">
    <property type="entry name" value="P-loop containing nucleoside triphosphate hydrolases"/>
    <property type="match status" value="1"/>
</dbReference>
<proteinExistence type="predicted"/>
<name>A0A7X0NFM4_9GAMM</name>